<dbReference type="SMART" id="SM00830">
    <property type="entry name" value="CM_2"/>
    <property type="match status" value="1"/>
</dbReference>
<gene>
    <name evidence="4" type="ORF">NMK71_02820</name>
</gene>
<organism evidence="4 5">
    <name type="scientific">Profundicola chukchiensis</name>
    <dbReference type="NCBI Taxonomy" id="2961959"/>
    <lineage>
        <taxon>Bacteria</taxon>
        <taxon>Pseudomonadati</taxon>
        <taxon>Bacteroidota</taxon>
        <taxon>Flavobacteriia</taxon>
        <taxon>Flavobacteriales</taxon>
        <taxon>Weeksellaceae</taxon>
        <taxon>Profundicola</taxon>
    </lineage>
</organism>
<dbReference type="PANTHER" id="PTHR43018">
    <property type="entry name" value="PHOSPHO-2-DEHYDRO-3-DEOXYHEPTONATE ALDOLASE"/>
    <property type="match status" value="1"/>
</dbReference>
<dbReference type="InterPro" id="IPR036263">
    <property type="entry name" value="Chorismate_II_sf"/>
</dbReference>
<dbReference type="Gene3D" id="3.20.20.70">
    <property type="entry name" value="Aldolase class I"/>
    <property type="match status" value="1"/>
</dbReference>
<dbReference type="EC" id="5.4.99.5" evidence="1"/>
<evidence type="ECO:0000313" key="4">
    <source>
        <dbReference type="EMBL" id="MDG4945334.1"/>
    </source>
</evidence>
<sequence length="357" mass="40916">MNITNWIDDFKEPLFIAGPCSAESEEQMLRIASELPPQVKIFRAGIWKPRTKPNSFEGVGAIGLNWLKKVKDDYGFKITTEIANANHAKLALEYDVDILWIGARTTVNPFQVQEIAEALKGTDKIVLVKNPVNPDLDLWIGALERLNGQGITKLGAIHRGFSTYKKDRYRNQPQWQIALDFKNKYPEIPLLCDPSHIAGDRNLVEEVAQKSFNFGFDGLMVETHHTPDEAWSDAAQQVTPEKLKSIIENLKIRSQDQENVDYHLTLERLRNQIDDKDRAVLELLSERMKVAKEIGELKKEHNITVYQPKRWNNLRECMIELALEQGLSEEFVHDFMTAIHQESIKIQNTIMAENTSI</sequence>
<name>A0A9X4MWL5_9FLAO</name>
<dbReference type="Pfam" id="PF01817">
    <property type="entry name" value="CM_2"/>
    <property type="match status" value="1"/>
</dbReference>
<reference evidence="4" key="1">
    <citation type="submission" date="2022-07" db="EMBL/GenBank/DDBJ databases">
        <title>Description and genome-wide analysis of Profundicola chukchiensis gen. nov., sp. nov., marine bacteria isolated from bottom sediments of the Chukchi Sea.</title>
        <authorList>
            <person name="Romanenko L."/>
            <person name="Otstavnykh N."/>
            <person name="Kurilenko V."/>
            <person name="Eremeev V."/>
            <person name="Velansky P."/>
            <person name="Mikhailov V."/>
            <person name="Isaeva M."/>
        </authorList>
    </citation>
    <scope>NUCLEOTIDE SEQUENCE</scope>
    <source>
        <strain evidence="4">KMM 9713</strain>
    </source>
</reference>
<keyword evidence="2" id="KW-0808">Transferase</keyword>
<evidence type="ECO:0000313" key="5">
    <source>
        <dbReference type="Proteomes" id="UP001152599"/>
    </source>
</evidence>
<keyword evidence="5" id="KW-1185">Reference proteome</keyword>
<dbReference type="PANTHER" id="PTHR43018:SF1">
    <property type="entry name" value="PROTEIN AROA(G)"/>
    <property type="match status" value="1"/>
</dbReference>
<dbReference type="InterPro" id="IPR052899">
    <property type="entry name" value="Class-I_DAHP_synthase"/>
</dbReference>
<dbReference type="PROSITE" id="PS51168">
    <property type="entry name" value="CHORISMATE_MUT_2"/>
    <property type="match status" value="1"/>
</dbReference>
<dbReference type="InterPro" id="IPR006218">
    <property type="entry name" value="DAHP1/KDSA"/>
</dbReference>
<dbReference type="GO" id="GO:0046417">
    <property type="term" value="P:chorismate metabolic process"/>
    <property type="evidence" value="ECO:0007669"/>
    <property type="project" value="InterPro"/>
</dbReference>
<dbReference type="Proteomes" id="UP001152599">
    <property type="component" value="Unassembled WGS sequence"/>
</dbReference>
<dbReference type="Pfam" id="PF00793">
    <property type="entry name" value="DAHP_synth_1"/>
    <property type="match status" value="1"/>
</dbReference>
<dbReference type="SUPFAM" id="SSF51569">
    <property type="entry name" value="Aldolase"/>
    <property type="match status" value="1"/>
</dbReference>
<dbReference type="Gene3D" id="1.20.59.10">
    <property type="entry name" value="Chorismate mutase"/>
    <property type="match status" value="1"/>
</dbReference>
<evidence type="ECO:0000256" key="2">
    <source>
        <dbReference type="ARBA" id="ARBA00022679"/>
    </source>
</evidence>
<protein>
    <recommendedName>
        <fullName evidence="1">chorismate mutase</fullName>
        <ecNumber evidence="1">5.4.99.5</ecNumber>
    </recommendedName>
</protein>
<dbReference type="GO" id="GO:0016740">
    <property type="term" value="F:transferase activity"/>
    <property type="evidence" value="ECO:0007669"/>
    <property type="project" value="UniProtKB-KW"/>
</dbReference>
<dbReference type="EMBL" id="JANCMU010000001">
    <property type="protein sequence ID" value="MDG4945334.1"/>
    <property type="molecule type" value="Genomic_DNA"/>
</dbReference>
<comment type="caution">
    <text evidence="4">The sequence shown here is derived from an EMBL/GenBank/DDBJ whole genome shotgun (WGS) entry which is preliminary data.</text>
</comment>
<dbReference type="RefSeq" id="WP_304419987.1">
    <property type="nucleotide sequence ID" value="NZ_JANCMU010000001.1"/>
</dbReference>
<feature type="domain" description="Chorismate mutase" evidence="3">
    <location>
        <begin position="260"/>
        <end position="351"/>
    </location>
</feature>
<evidence type="ECO:0000256" key="1">
    <source>
        <dbReference type="ARBA" id="ARBA00012404"/>
    </source>
</evidence>
<dbReference type="InterPro" id="IPR036979">
    <property type="entry name" value="CM_dom_sf"/>
</dbReference>
<proteinExistence type="predicted"/>
<dbReference type="AlphaFoldDB" id="A0A9X4MWL5"/>
<dbReference type="InterPro" id="IPR013785">
    <property type="entry name" value="Aldolase_TIM"/>
</dbReference>
<dbReference type="InterPro" id="IPR002701">
    <property type="entry name" value="CM_II_prokaryot"/>
</dbReference>
<evidence type="ECO:0000259" key="3">
    <source>
        <dbReference type="PROSITE" id="PS51168"/>
    </source>
</evidence>
<dbReference type="GO" id="GO:0004106">
    <property type="term" value="F:chorismate mutase activity"/>
    <property type="evidence" value="ECO:0007669"/>
    <property type="project" value="UniProtKB-EC"/>
</dbReference>
<accession>A0A9X4MWL5</accession>
<dbReference type="SUPFAM" id="SSF48600">
    <property type="entry name" value="Chorismate mutase II"/>
    <property type="match status" value="1"/>
</dbReference>